<organism evidence="1 2">
    <name type="scientific">Myotis brandtii</name>
    <name type="common">Brandt's bat</name>
    <dbReference type="NCBI Taxonomy" id="109478"/>
    <lineage>
        <taxon>Eukaryota</taxon>
        <taxon>Metazoa</taxon>
        <taxon>Chordata</taxon>
        <taxon>Craniata</taxon>
        <taxon>Vertebrata</taxon>
        <taxon>Euteleostomi</taxon>
        <taxon>Mammalia</taxon>
        <taxon>Eutheria</taxon>
        <taxon>Laurasiatheria</taxon>
        <taxon>Chiroptera</taxon>
        <taxon>Yangochiroptera</taxon>
        <taxon>Vespertilionidae</taxon>
        <taxon>Myotis</taxon>
    </lineage>
</organism>
<proteinExistence type="predicted"/>
<gene>
    <name evidence="1" type="ORF">D623_10016986</name>
</gene>
<dbReference type="Proteomes" id="UP000052978">
    <property type="component" value="Unassembled WGS sequence"/>
</dbReference>
<sequence>MIDIANLLQTIRGKKKQQEERERKQKEVLSRLAEEEKDIQQKLIANTTAFSGHLSNFKGVQKEVAEKNVMPDVKLLMDIKSVLHCCDNLKPPAIYWCQLRREEFSLPPQCSALQKIIEI</sequence>
<reference evidence="1 2" key="1">
    <citation type="journal article" date="2013" name="Nat. Commun.">
        <title>Genome analysis reveals insights into physiology and longevity of the Brandt's bat Myotis brandtii.</title>
        <authorList>
            <person name="Seim I."/>
            <person name="Fang X."/>
            <person name="Xiong Z."/>
            <person name="Lobanov A.V."/>
            <person name="Huang Z."/>
            <person name="Ma S."/>
            <person name="Feng Y."/>
            <person name="Turanov A.A."/>
            <person name="Zhu Y."/>
            <person name="Lenz T.L."/>
            <person name="Gerashchenko M.V."/>
            <person name="Fan D."/>
            <person name="Hee Yim S."/>
            <person name="Yao X."/>
            <person name="Jordan D."/>
            <person name="Xiong Y."/>
            <person name="Ma Y."/>
            <person name="Lyapunov A.N."/>
            <person name="Chen G."/>
            <person name="Kulakova O.I."/>
            <person name="Sun Y."/>
            <person name="Lee S.G."/>
            <person name="Bronson R.T."/>
            <person name="Moskalev A.A."/>
            <person name="Sunyaev S.R."/>
            <person name="Zhang G."/>
            <person name="Krogh A."/>
            <person name="Wang J."/>
            <person name="Gladyshev V.N."/>
        </authorList>
    </citation>
    <scope>NUCLEOTIDE SEQUENCE [LARGE SCALE GENOMIC DNA]</scope>
</reference>
<name>S7PXQ7_MYOBR</name>
<evidence type="ECO:0000313" key="2">
    <source>
        <dbReference type="Proteomes" id="UP000052978"/>
    </source>
</evidence>
<dbReference type="AlphaFoldDB" id="S7PXQ7"/>
<evidence type="ECO:0000313" key="1">
    <source>
        <dbReference type="EMBL" id="EPQ15768.1"/>
    </source>
</evidence>
<accession>S7PXQ7</accession>
<protein>
    <submittedName>
        <fullName evidence="1">Tripartite motif-containing protein 75</fullName>
    </submittedName>
</protein>
<keyword evidence="2" id="KW-1185">Reference proteome</keyword>
<dbReference type="EMBL" id="KE164180">
    <property type="protein sequence ID" value="EPQ15768.1"/>
    <property type="molecule type" value="Genomic_DNA"/>
</dbReference>